<dbReference type="AlphaFoldDB" id="A0A7M7HJW9"/>
<dbReference type="SUPFAM" id="SSF52266">
    <property type="entry name" value="SGNH hydrolase"/>
    <property type="match status" value="1"/>
</dbReference>
<dbReference type="KEGG" id="spu:591412"/>
<feature type="domain" description="SGNH hydrolase-type esterase" evidence="5">
    <location>
        <begin position="9"/>
        <end position="193"/>
    </location>
</feature>
<dbReference type="InParanoid" id="A0A7M7HJW9"/>
<organism evidence="6 7">
    <name type="scientific">Strongylocentrotus purpuratus</name>
    <name type="common">Purple sea urchin</name>
    <dbReference type="NCBI Taxonomy" id="7668"/>
    <lineage>
        <taxon>Eukaryota</taxon>
        <taxon>Metazoa</taxon>
        <taxon>Echinodermata</taxon>
        <taxon>Eleutherozoa</taxon>
        <taxon>Echinozoa</taxon>
        <taxon>Echinoidea</taxon>
        <taxon>Euechinoidea</taxon>
        <taxon>Echinacea</taxon>
        <taxon>Camarodonta</taxon>
        <taxon>Echinidea</taxon>
        <taxon>Strongylocentrotidae</taxon>
        <taxon>Strongylocentrotus</taxon>
    </lineage>
</organism>
<dbReference type="Gene3D" id="3.40.50.1110">
    <property type="entry name" value="SGNH hydrolase"/>
    <property type="match status" value="1"/>
</dbReference>
<evidence type="ECO:0000313" key="7">
    <source>
        <dbReference type="Proteomes" id="UP000007110"/>
    </source>
</evidence>
<comment type="function">
    <text evidence="2">Probable lipase.</text>
</comment>
<evidence type="ECO:0000313" key="6">
    <source>
        <dbReference type="EnsemblMetazoa" id="XP_011663696"/>
    </source>
</evidence>
<dbReference type="GeneID" id="591412"/>
<protein>
    <recommendedName>
        <fullName evidence="4">Isoamyl acetate-hydrolyzing esterase 1 homolog</fullName>
    </recommendedName>
</protein>
<accession>A0A7M7HJW9</accession>
<dbReference type="InterPro" id="IPR036514">
    <property type="entry name" value="SGNH_hydro_sf"/>
</dbReference>
<reference evidence="6" key="2">
    <citation type="submission" date="2021-01" db="UniProtKB">
        <authorList>
            <consortium name="EnsemblMetazoa"/>
        </authorList>
    </citation>
    <scope>IDENTIFICATION</scope>
</reference>
<proteinExistence type="inferred from homology"/>
<dbReference type="RefSeq" id="XP_011663696.2">
    <property type="nucleotide sequence ID" value="XM_011665394.2"/>
</dbReference>
<dbReference type="OrthoDB" id="671439at2759"/>
<evidence type="ECO:0000256" key="2">
    <source>
        <dbReference type="ARBA" id="ARBA00024673"/>
    </source>
</evidence>
<name>A0A7M7HJW9_STRPU</name>
<keyword evidence="7" id="KW-1185">Reference proteome</keyword>
<dbReference type="CTD" id="285148"/>
<keyword evidence="1" id="KW-0378">Hydrolase</keyword>
<sequence length="234" mass="25999">MSKWPKVVLFGDSITQRSFELGGWGASIADQLQRKCDIICRGISGYNTKMARTGIQYILPHELLQNVAMATVFFGANDACLLELQPDKHVPVEDYTVNIKAIVNYLESNGIRKEKILLITPPPIDEALWGAGCKEKGTALNRTLKNSGIYAKACVTLAQDLDVKVIDIWTAMQKEENWGPRFLSDGLHLSADGAGFLYKQLSGFVEDCTSSLSEQFPDWSEVDYANPEKSFQQS</sequence>
<dbReference type="Pfam" id="PF13472">
    <property type="entry name" value="Lipase_GDSL_2"/>
    <property type="match status" value="1"/>
</dbReference>
<dbReference type="FunFam" id="3.40.50.1110:FF:000002">
    <property type="entry name" value="isoamyl acetate-hydrolyzing esterase 1 homolog"/>
    <property type="match status" value="1"/>
</dbReference>
<dbReference type="FunCoup" id="A0A7M7HJW9">
    <property type="interactions" value="902"/>
</dbReference>
<dbReference type="CDD" id="cd01838">
    <property type="entry name" value="Isoamyl_acetate_hydrolase_like"/>
    <property type="match status" value="1"/>
</dbReference>
<dbReference type="PANTHER" id="PTHR14209:SF19">
    <property type="entry name" value="ISOAMYL ACETATE-HYDROLYZING ESTERASE 1 HOMOLOG"/>
    <property type="match status" value="1"/>
</dbReference>
<dbReference type="GO" id="GO:0016787">
    <property type="term" value="F:hydrolase activity"/>
    <property type="evidence" value="ECO:0007669"/>
    <property type="project" value="UniProtKB-KW"/>
</dbReference>
<comment type="similarity">
    <text evidence="3">Belongs to the 'GDSL' lipolytic enzyme family. IAH1 subfamily.</text>
</comment>
<dbReference type="EnsemblMetazoa" id="XM_011665394">
    <property type="protein sequence ID" value="XP_011663696"/>
    <property type="gene ID" value="LOC591412"/>
</dbReference>
<dbReference type="InterPro" id="IPR045136">
    <property type="entry name" value="Iah1-like"/>
</dbReference>
<dbReference type="InterPro" id="IPR013830">
    <property type="entry name" value="SGNH_hydro"/>
</dbReference>
<reference evidence="7" key="1">
    <citation type="submission" date="2015-02" db="EMBL/GenBank/DDBJ databases">
        <title>Genome sequencing for Strongylocentrotus purpuratus.</title>
        <authorList>
            <person name="Murali S."/>
            <person name="Liu Y."/>
            <person name="Vee V."/>
            <person name="English A."/>
            <person name="Wang M."/>
            <person name="Skinner E."/>
            <person name="Han Y."/>
            <person name="Muzny D.M."/>
            <person name="Worley K.C."/>
            <person name="Gibbs R.A."/>
        </authorList>
    </citation>
    <scope>NUCLEOTIDE SEQUENCE</scope>
</reference>
<evidence type="ECO:0000256" key="3">
    <source>
        <dbReference type="ARBA" id="ARBA00025755"/>
    </source>
</evidence>
<evidence type="ECO:0000256" key="1">
    <source>
        <dbReference type="ARBA" id="ARBA00022801"/>
    </source>
</evidence>
<evidence type="ECO:0000256" key="4">
    <source>
        <dbReference type="ARBA" id="ARBA00026152"/>
    </source>
</evidence>
<dbReference type="PANTHER" id="PTHR14209">
    <property type="entry name" value="ISOAMYL ACETATE-HYDROLYZING ESTERASE 1"/>
    <property type="match status" value="1"/>
</dbReference>
<dbReference type="Proteomes" id="UP000007110">
    <property type="component" value="Unassembled WGS sequence"/>
</dbReference>
<evidence type="ECO:0000259" key="5">
    <source>
        <dbReference type="Pfam" id="PF13472"/>
    </source>
</evidence>